<reference evidence="1 2" key="1">
    <citation type="journal article" date="2018" name="Nat. Ecol. Evol.">
        <title>Pezizomycetes genomes reveal the molecular basis of ectomycorrhizal truffle lifestyle.</title>
        <authorList>
            <person name="Murat C."/>
            <person name="Payen T."/>
            <person name="Noel B."/>
            <person name="Kuo A."/>
            <person name="Morin E."/>
            <person name="Chen J."/>
            <person name="Kohler A."/>
            <person name="Krizsan K."/>
            <person name="Balestrini R."/>
            <person name="Da Silva C."/>
            <person name="Montanini B."/>
            <person name="Hainaut M."/>
            <person name="Levati E."/>
            <person name="Barry K.W."/>
            <person name="Belfiori B."/>
            <person name="Cichocki N."/>
            <person name="Clum A."/>
            <person name="Dockter R.B."/>
            <person name="Fauchery L."/>
            <person name="Guy J."/>
            <person name="Iotti M."/>
            <person name="Le Tacon F."/>
            <person name="Lindquist E.A."/>
            <person name="Lipzen A."/>
            <person name="Malagnac F."/>
            <person name="Mello A."/>
            <person name="Molinier V."/>
            <person name="Miyauchi S."/>
            <person name="Poulain J."/>
            <person name="Riccioni C."/>
            <person name="Rubini A."/>
            <person name="Sitrit Y."/>
            <person name="Splivallo R."/>
            <person name="Traeger S."/>
            <person name="Wang M."/>
            <person name="Zifcakova L."/>
            <person name="Wipf D."/>
            <person name="Zambonelli A."/>
            <person name="Paolocci F."/>
            <person name="Nowrousian M."/>
            <person name="Ottonello S."/>
            <person name="Baldrian P."/>
            <person name="Spatafora J.W."/>
            <person name="Henrissat B."/>
            <person name="Nagy L.G."/>
            <person name="Aury J.M."/>
            <person name="Wincker P."/>
            <person name="Grigoriev I.V."/>
            <person name="Bonfante P."/>
            <person name="Martin F.M."/>
        </authorList>
    </citation>
    <scope>NUCLEOTIDE SEQUENCE [LARGE SCALE GENOMIC DNA]</scope>
    <source>
        <strain evidence="1 2">CCBAS932</strain>
    </source>
</reference>
<proteinExistence type="predicted"/>
<organism evidence="1 2">
    <name type="scientific">Morchella conica CCBAS932</name>
    <dbReference type="NCBI Taxonomy" id="1392247"/>
    <lineage>
        <taxon>Eukaryota</taxon>
        <taxon>Fungi</taxon>
        <taxon>Dikarya</taxon>
        <taxon>Ascomycota</taxon>
        <taxon>Pezizomycotina</taxon>
        <taxon>Pezizomycetes</taxon>
        <taxon>Pezizales</taxon>
        <taxon>Morchellaceae</taxon>
        <taxon>Morchella</taxon>
    </lineage>
</organism>
<gene>
    <name evidence="1" type="ORF">P167DRAFT_179294</name>
</gene>
<evidence type="ECO:0000313" key="2">
    <source>
        <dbReference type="Proteomes" id="UP000277580"/>
    </source>
</evidence>
<evidence type="ECO:0000313" key="1">
    <source>
        <dbReference type="EMBL" id="RPB11867.1"/>
    </source>
</evidence>
<sequence>MLPCFQIASAVVMPQSCSRMTFQERLHGAREGDRGPSSPPIIYEGYLSFILSVFLFVLPDNQFNLKRERSSLFYTVSRVRLLLGQSVANRIPHKQHTGRPCGQDSLDTN</sequence>
<dbReference type="AlphaFoldDB" id="A0A3N4KMS8"/>
<dbReference type="EMBL" id="ML119132">
    <property type="protein sequence ID" value="RPB11867.1"/>
    <property type="molecule type" value="Genomic_DNA"/>
</dbReference>
<keyword evidence="2" id="KW-1185">Reference proteome</keyword>
<dbReference type="Proteomes" id="UP000277580">
    <property type="component" value="Unassembled WGS sequence"/>
</dbReference>
<accession>A0A3N4KMS8</accession>
<protein>
    <submittedName>
        <fullName evidence="1">Uncharacterized protein</fullName>
    </submittedName>
</protein>
<name>A0A3N4KMS8_9PEZI</name>
<dbReference type="InParanoid" id="A0A3N4KMS8"/>